<evidence type="ECO:0000256" key="4">
    <source>
        <dbReference type="ARBA" id="ARBA00022723"/>
    </source>
</evidence>
<dbReference type="AlphaFoldDB" id="C7LV37"/>
<organism evidence="8 9">
    <name type="scientific">Desulfomicrobium baculatum (strain DSM 4028 / VKM B-1378 / X)</name>
    <name type="common">Desulfovibrio baculatus</name>
    <dbReference type="NCBI Taxonomy" id="525897"/>
    <lineage>
        <taxon>Bacteria</taxon>
        <taxon>Pseudomonadati</taxon>
        <taxon>Thermodesulfobacteriota</taxon>
        <taxon>Desulfovibrionia</taxon>
        <taxon>Desulfovibrionales</taxon>
        <taxon>Desulfomicrobiaceae</taxon>
        <taxon>Desulfomicrobium</taxon>
    </lineage>
</organism>
<dbReference type="SMART" id="SM00729">
    <property type="entry name" value="Elp3"/>
    <property type="match status" value="1"/>
</dbReference>
<evidence type="ECO:0000256" key="6">
    <source>
        <dbReference type="ARBA" id="ARBA00023014"/>
    </source>
</evidence>
<keyword evidence="2" id="KW-0004">4Fe-4S</keyword>
<evidence type="ECO:0000259" key="7">
    <source>
        <dbReference type="PROSITE" id="PS51918"/>
    </source>
</evidence>
<dbReference type="SUPFAM" id="SSF102114">
    <property type="entry name" value="Radical SAM enzymes"/>
    <property type="match status" value="1"/>
</dbReference>
<dbReference type="CDD" id="cd01335">
    <property type="entry name" value="Radical_SAM"/>
    <property type="match status" value="1"/>
</dbReference>
<gene>
    <name evidence="8" type="ordered locus">Dbac_2966</name>
</gene>
<dbReference type="EMBL" id="CP001629">
    <property type="protein sequence ID" value="ACU91041.1"/>
    <property type="molecule type" value="Genomic_DNA"/>
</dbReference>
<dbReference type="GO" id="GO:0002926">
    <property type="term" value="P:tRNA wobble base 5-methoxycarbonylmethyl-2-thiouridinylation"/>
    <property type="evidence" value="ECO:0007669"/>
    <property type="project" value="TreeGrafter"/>
</dbReference>
<evidence type="ECO:0000313" key="9">
    <source>
        <dbReference type="Proteomes" id="UP000002216"/>
    </source>
</evidence>
<keyword evidence="3" id="KW-0949">S-adenosyl-L-methionine</keyword>
<dbReference type="GO" id="GO:0003824">
    <property type="term" value="F:catalytic activity"/>
    <property type="evidence" value="ECO:0007669"/>
    <property type="project" value="InterPro"/>
</dbReference>
<dbReference type="InterPro" id="IPR006638">
    <property type="entry name" value="Elp3/MiaA/NifB-like_rSAM"/>
</dbReference>
<dbReference type="GO" id="GO:0005737">
    <property type="term" value="C:cytoplasm"/>
    <property type="evidence" value="ECO:0007669"/>
    <property type="project" value="TreeGrafter"/>
</dbReference>
<dbReference type="SFLD" id="SFLDS00029">
    <property type="entry name" value="Radical_SAM"/>
    <property type="match status" value="1"/>
</dbReference>
<evidence type="ECO:0000256" key="1">
    <source>
        <dbReference type="ARBA" id="ARBA00001966"/>
    </source>
</evidence>
<proteinExistence type="predicted"/>
<dbReference type="KEGG" id="dba:Dbac_2966"/>
<reference evidence="8 9" key="1">
    <citation type="journal article" date="2009" name="Stand. Genomic Sci.">
        <title>Complete genome sequence of Desulfomicrobium baculatum type strain (X).</title>
        <authorList>
            <person name="Copeland A."/>
            <person name="Spring S."/>
            <person name="Goker M."/>
            <person name="Schneider S."/>
            <person name="Lapidus A."/>
            <person name="Del Rio T.G."/>
            <person name="Tice H."/>
            <person name="Cheng J.F."/>
            <person name="Chen F."/>
            <person name="Nolan M."/>
            <person name="Bruce D."/>
            <person name="Goodwin L."/>
            <person name="Pitluck S."/>
            <person name="Ivanova N."/>
            <person name="Mavrommatis K."/>
            <person name="Ovchinnikova G."/>
            <person name="Pati A."/>
            <person name="Chen A."/>
            <person name="Palaniappan K."/>
            <person name="Land M."/>
            <person name="Hauser L."/>
            <person name="Chang Y.J."/>
            <person name="Jeffries C.C."/>
            <person name="Meincke L."/>
            <person name="Sims D."/>
            <person name="Brettin T."/>
            <person name="Detter J.C."/>
            <person name="Han C."/>
            <person name="Chain P."/>
            <person name="Bristow J."/>
            <person name="Eisen J.A."/>
            <person name="Markowitz V."/>
            <person name="Hugenholtz P."/>
            <person name="Kyrpides N.C."/>
            <person name="Klenk H.P."/>
            <person name="Lucas S."/>
        </authorList>
    </citation>
    <scope>NUCLEOTIDE SEQUENCE [LARGE SCALE GENOMIC DNA]</scope>
    <source>
        <strain evidence="9">DSM 4028 / VKM B-1378 / X</strain>
    </source>
</reference>
<dbReference type="PANTHER" id="PTHR11135:SF0">
    <property type="entry name" value="ELONGATOR COMPLEX PROTEIN 3"/>
    <property type="match status" value="1"/>
</dbReference>
<protein>
    <submittedName>
        <fullName evidence="8">Radical SAM domain protein</fullName>
    </submittedName>
</protein>
<dbReference type="eggNOG" id="COG1243">
    <property type="taxonomic scope" value="Bacteria"/>
</dbReference>
<dbReference type="InterPro" id="IPR039661">
    <property type="entry name" value="ELP3"/>
</dbReference>
<sequence length="344" mass="37429">MTKIFSHRFPHPEPVQKRLKLLPVFLPFAGCPSRCVFCDQHAQTGLGGLRLEDALEALRDRLAREDGGAFGLGFFGGTFTGLSLAWQERFLELASRFAGPGGLVHLRVSTRPDRVDAESLRRLRGSGVSMIELGVQSFSSAVLATSGRGYDGAVAAGACDMVRAAGLELGIQLLPGLPGHDAPLWREDVRRTLALAPDVVRIYPCVVVRGTGLAALYDRGEYAPWPLETAVQESGRAVLDFWQAGVRVIRLGLAGEPGLLERLLAGPWHPAFGNMARSLALRLYLEERLSGLAGRVSRIFLPSRCGGELWGHGRDNVEALARLGIVRENVNFWSETDIAVELEE</sequence>
<evidence type="ECO:0000256" key="3">
    <source>
        <dbReference type="ARBA" id="ARBA00022691"/>
    </source>
</evidence>
<evidence type="ECO:0000256" key="2">
    <source>
        <dbReference type="ARBA" id="ARBA00022485"/>
    </source>
</evidence>
<dbReference type="Gene3D" id="3.80.30.20">
    <property type="entry name" value="tm_1862 like domain"/>
    <property type="match status" value="1"/>
</dbReference>
<dbReference type="InterPro" id="IPR058240">
    <property type="entry name" value="rSAM_sf"/>
</dbReference>
<keyword evidence="4" id="KW-0479">Metal-binding</keyword>
<dbReference type="SFLD" id="SFLDG01086">
    <property type="entry name" value="elongater_protein-like"/>
    <property type="match status" value="1"/>
</dbReference>
<dbReference type="SFLD" id="SFLDG01082">
    <property type="entry name" value="B12-binding_domain_containing"/>
    <property type="match status" value="1"/>
</dbReference>
<feature type="domain" description="Radical SAM core" evidence="7">
    <location>
        <begin position="18"/>
        <end position="250"/>
    </location>
</feature>
<accession>C7LV37</accession>
<dbReference type="OrthoDB" id="9815044at2"/>
<evidence type="ECO:0000313" key="8">
    <source>
        <dbReference type="EMBL" id="ACU91041.1"/>
    </source>
</evidence>
<dbReference type="PANTHER" id="PTHR11135">
    <property type="entry name" value="HISTONE ACETYLTRANSFERASE-RELATED"/>
    <property type="match status" value="1"/>
</dbReference>
<name>C7LV37_DESBD</name>
<dbReference type="GO" id="GO:0051539">
    <property type="term" value="F:4 iron, 4 sulfur cluster binding"/>
    <property type="evidence" value="ECO:0007669"/>
    <property type="project" value="UniProtKB-KW"/>
</dbReference>
<dbReference type="STRING" id="525897.Dbac_2966"/>
<dbReference type="HOGENOM" id="CLU_057482_1_0_7"/>
<dbReference type="RefSeq" id="WP_015775130.1">
    <property type="nucleotide sequence ID" value="NC_013173.1"/>
</dbReference>
<dbReference type="Pfam" id="PF04055">
    <property type="entry name" value="Radical_SAM"/>
    <property type="match status" value="1"/>
</dbReference>
<dbReference type="InterPro" id="IPR007197">
    <property type="entry name" value="rSAM"/>
</dbReference>
<dbReference type="PROSITE" id="PS51918">
    <property type="entry name" value="RADICAL_SAM"/>
    <property type="match status" value="1"/>
</dbReference>
<comment type="cofactor">
    <cofactor evidence="1">
        <name>[4Fe-4S] cluster</name>
        <dbReference type="ChEBI" id="CHEBI:49883"/>
    </cofactor>
</comment>
<keyword evidence="5" id="KW-0408">Iron</keyword>
<dbReference type="GO" id="GO:0046872">
    <property type="term" value="F:metal ion binding"/>
    <property type="evidence" value="ECO:0007669"/>
    <property type="project" value="UniProtKB-KW"/>
</dbReference>
<keyword evidence="6" id="KW-0411">Iron-sulfur</keyword>
<dbReference type="Proteomes" id="UP000002216">
    <property type="component" value="Chromosome"/>
</dbReference>
<dbReference type="InterPro" id="IPR023404">
    <property type="entry name" value="rSAM_horseshoe"/>
</dbReference>
<dbReference type="Pfam" id="PF16199">
    <property type="entry name" value="Radical_SAM_C"/>
    <property type="match status" value="1"/>
</dbReference>
<keyword evidence="9" id="KW-1185">Reference proteome</keyword>
<evidence type="ECO:0000256" key="5">
    <source>
        <dbReference type="ARBA" id="ARBA00023004"/>
    </source>
</evidence>
<dbReference type="InterPro" id="IPR032432">
    <property type="entry name" value="Radical_SAM_C"/>
</dbReference>